<name>A0A0R3A4P6_9PSED</name>
<comment type="caution">
    <text evidence="1">The sequence shown here is derived from an EMBL/GenBank/DDBJ whole genome shotgun (WGS) entry which is preliminary data.</text>
</comment>
<sequence>MDMISHQTVGVYFYAKCVLKLSKVSHVALVVLLGGKDHLAVVTTLYNMMRIVGQNDTSHSGHR</sequence>
<dbReference type="AlphaFoldDB" id="A0A0R3A4P6"/>
<reference evidence="1 2" key="1">
    <citation type="submission" date="2015-02" db="EMBL/GenBank/DDBJ databases">
        <title>Two Pseudomonas sp. nov., isolated from raw milk.</title>
        <authorList>
            <person name="Wenning M."/>
            <person name="von Neubeck M."/>
            <person name="Huptas C."/>
            <person name="Scherer S."/>
        </authorList>
    </citation>
    <scope>NUCLEOTIDE SEQUENCE [LARGE SCALE GENOMIC DNA]</scope>
    <source>
        <strain evidence="1 2">DSM 29164</strain>
    </source>
</reference>
<proteinExistence type="predicted"/>
<dbReference type="Proteomes" id="UP000050852">
    <property type="component" value="Unassembled WGS sequence"/>
</dbReference>
<evidence type="ECO:0000313" key="1">
    <source>
        <dbReference type="EMBL" id="KRP68088.1"/>
    </source>
</evidence>
<protein>
    <submittedName>
        <fullName evidence="1">Uncharacterized protein</fullName>
    </submittedName>
</protein>
<dbReference type="EMBL" id="JYLN01000022">
    <property type="protein sequence ID" value="KRP68088.1"/>
    <property type="molecule type" value="Genomic_DNA"/>
</dbReference>
<gene>
    <name evidence="1" type="ORF">TX23_26560</name>
</gene>
<accession>A0A0R3A4P6</accession>
<organism evidence="1 2">
    <name type="scientific">Pseudomonas paralactis</name>
    <dbReference type="NCBI Taxonomy" id="1615673"/>
    <lineage>
        <taxon>Bacteria</taxon>
        <taxon>Pseudomonadati</taxon>
        <taxon>Pseudomonadota</taxon>
        <taxon>Gammaproteobacteria</taxon>
        <taxon>Pseudomonadales</taxon>
        <taxon>Pseudomonadaceae</taxon>
        <taxon>Pseudomonas</taxon>
    </lineage>
</organism>
<evidence type="ECO:0000313" key="2">
    <source>
        <dbReference type="Proteomes" id="UP000050852"/>
    </source>
</evidence>